<dbReference type="STRING" id="316055.RPE_4765"/>
<dbReference type="InterPro" id="IPR007712">
    <property type="entry name" value="RelE/ParE_toxin"/>
</dbReference>
<organism evidence="3">
    <name type="scientific">Rhodopseudomonas palustris (strain BisA53)</name>
    <dbReference type="NCBI Taxonomy" id="316055"/>
    <lineage>
        <taxon>Bacteria</taxon>
        <taxon>Pseudomonadati</taxon>
        <taxon>Pseudomonadota</taxon>
        <taxon>Alphaproteobacteria</taxon>
        <taxon>Hyphomicrobiales</taxon>
        <taxon>Nitrobacteraceae</taxon>
        <taxon>Rhodopseudomonas</taxon>
    </lineage>
</organism>
<dbReference type="EMBL" id="CP000463">
    <property type="protein sequence ID" value="ABJ08684.1"/>
    <property type="molecule type" value="Genomic_DNA"/>
</dbReference>
<dbReference type="HOGENOM" id="CLU_147162_10_1_5"/>
<dbReference type="InterPro" id="IPR051803">
    <property type="entry name" value="TA_system_RelE-like_toxin"/>
</dbReference>
<protein>
    <submittedName>
        <fullName evidence="3">Plasmid stabilization system</fullName>
    </submittedName>
</protein>
<dbReference type="Gene3D" id="3.30.2310.20">
    <property type="entry name" value="RelE-like"/>
    <property type="match status" value="1"/>
</dbReference>
<keyword evidence="2" id="KW-1277">Toxin-antitoxin system</keyword>
<sequence length="96" mass="10932">MKCVISSTAEADLLAIHAYLSERNPAAADRIITRFFHRFDELCEFPFLGPDRSELRASLRGLRVDGFVAFYIIEPNQIIVVRVLDGRMDIEGKFAE</sequence>
<dbReference type="InterPro" id="IPR035093">
    <property type="entry name" value="RelE/ParE_toxin_dom_sf"/>
</dbReference>
<evidence type="ECO:0000313" key="3">
    <source>
        <dbReference type="EMBL" id="ABJ08684.1"/>
    </source>
</evidence>
<reference evidence="3" key="1">
    <citation type="submission" date="2006-09" db="EMBL/GenBank/DDBJ databases">
        <title>Complete sequence of Rhodopseudomonas palustris BisA53.</title>
        <authorList>
            <consortium name="US DOE Joint Genome Institute"/>
            <person name="Copeland A."/>
            <person name="Lucas S."/>
            <person name="Lapidus A."/>
            <person name="Barry K."/>
            <person name="Detter J.C."/>
            <person name="Glavina del Rio T."/>
            <person name="Hammon N."/>
            <person name="Israni S."/>
            <person name="Dalin E."/>
            <person name="Tice H."/>
            <person name="Pitluck S."/>
            <person name="Chain P."/>
            <person name="Malfatti S."/>
            <person name="Shin M."/>
            <person name="Vergez L."/>
            <person name="Schmutz J."/>
            <person name="Larimer F."/>
            <person name="Land M."/>
            <person name="Hauser L."/>
            <person name="Pelletier D.A."/>
            <person name="Kyrpides N."/>
            <person name="Kim E."/>
            <person name="Harwood C.S."/>
            <person name="Oda Y."/>
            <person name="Richardson P."/>
        </authorList>
    </citation>
    <scope>NUCLEOTIDE SEQUENCE [LARGE SCALE GENOMIC DNA]</scope>
    <source>
        <strain evidence="3">BisA53</strain>
    </source>
</reference>
<dbReference type="Pfam" id="PF05016">
    <property type="entry name" value="ParE_toxin"/>
    <property type="match status" value="1"/>
</dbReference>
<accession>Q07HA0</accession>
<dbReference type="PANTHER" id="PTHR33755">
    <property type="entry name" value="TOXIN PARE1-RELATED"/>
    <property type="match status" value="1"/>
</dbReference>
<proteinExistence type="inferred from homology"/>
<name>Q07HA0_RHOP5</name>
<dbReference type="eggNOG" id="COG3668">
    <property type="taxonomic scope" value="Bacteria"/>
</dbReference>
<dbReference type="KEGG" id="rpe:RPE_4765"/>
<evidence type="ECO:0000256" key="1">
    <source>
        <dbReference type="ARBA" id="ARBA00006226"/>
    </source>
</evidence>
<gene>
    <name evidence="3" type="ordered locus">RPE_4765</name>
</gene>
<dbReference type="AlphaFoldDB" id="Q07HA0"/>
<dbReference type="OrthoDB" id="8369899at2"/>
<evidence type="ECO:0000256" key="2">
    <source>
        <dbReference type="ARBA" id="ARBA00022649"/>
    </source>
</evidence>
<comment type="similarity">
    <text evidence="1">Belongs to the RelE toxin family.</text>
</comment>